<feature type="region of interest" description="Disordered" evidence="1">
    <location>
        <begin position="221"/>
        <end position="265"/>
    </location>
</feature>
<organism evidence="2 3">
    <name type="scientific">Blyttiomyces helicus</name>
    <dbReference type="NCBI Taxonomy" id="388810"/>
    <lineage>
        <taxon>Eukaryota</taxon>
        <taxon>Fungi</taxon>
        <taxon>Fungi incertae sedis</taxon>
        <taxon>Chytridiomycota</taxon>
        <taxon>Chytridiomycota incertae sedis</taxon>
        <taxon>Chytridiomycetes</taxon>
        <taxon>Chytridiomycetes incertae sedis</taxon>
        <taxon>Blyttiomyces</taxon>
    </lineage>
</organism>
<feature type="region of interest" description="Disordered" evidence="1">
    <location>
        <begin position="46"/>
        <end position="87"/>
    </location>
</feature>
<evidence type="ECO:0000313" key="2">
    <source>
        <dbReference type="EMBL" id="RKO84509.1"/>
    </source>
</evidence>
<feature type="compositionally biased region" description="Low complexity" evidence="1">
    <location>
        <begin position="228"/>
        <end position="249"/>
    </location>
</feature>
<dbReference type="EMBL" id="ML000021">
    <property type="protein sequence ID" value="RKO84509.1"/>
    <property type="molecule type" value="Genomic_DNA"/>
</dbReference>
<sequence length="637" mass="67064">MELDAFEETGAMGHSAHFCHKTFQNDLRCRWFFKGPKLNTTQTLALDSGTEEAQGSRRARDEREAPGLGEHGRMKQNGVNPTKIPPTTSQIQLHHLEIDLSLLSEKEKKPNFIRILQVLSTTANHHGRAKDLQNRYDNLLSNTNKVIIPITVNAWNKIHKTNKECILHDESDSSCMFEGYHRICKGKNSPSGKSFDCWVNTTLFPIYKRCDTGESVAAAPIGRHQPYSRRGSASSVVSSRSRRSSTSGSNTEAVGEIGGRGGDRVGRRLRGGFGEACFSARGSFARRLGGSTDEGESVEDATPGDSSNTSTLGATATVSATISSTLGARATLGSTLGETATLGATTTATLGASLGATAILGTTLGATAVLGATSTIGSMSTLGSTSTLGATSSFGSTDSTATCPSTITLQKYDALPSTSPKNYNVAATSSKNYDANNYELLEATKGICGRIDLSDDAALYPLRELASEGHSDGCLANGVNGIRLFTDCGGSTNTPWETLNFSVCVPTSSPSPTINPAPTSNSAPTQTTSAQGQIPQLLDFNMHPVVPYQPATASAIMAANPYGFAGYGLGFGGFGGHNFGNIGMGIGMGGGMFQGNGFNGLFVQQPLMPQNASFLGDSQFTDDMLNVQPLPALDFHL</sequence>
<gene>
    <name evidence="2" type="ORF">BDK51DRAFT_32922</name>
</gene>
<feature type="compositionally biased region" description="Polar residues" evidence="1">
    <location>
        <begin position="77"/>
        <end position="87"/>
    </location>
</feature>
<evidence type="ECO:0000313" key="3">
    <source>
        <dbReference type="Proteomes" id="UP000269721"/>
    </source>
</evidence>
<name>A0A4P9VXQ8_9FUNG</name>
<feature type="compositionally biased region" description="Polar residues" evidence="1">
    <location>
        <begin position="514"/>
        <end position="529"/>
    </location>
</feature>
<feature type="region of interest" description="Disordered" evidence="1">
    <location>
        <begin position="288"/>
        <end position="312"/>
    </location>
</feature>
<dbReference type="Proteomes" id="UP000269721">
    <property type="component" value="Unassembled WGS sequence"/>
</dbReference>
<protein>
    <submittedName>
        <fullName evidence="2">Uncharacterized protein</fullName>
    </submittedName>
</protein>
<accession>A0A4P9VXQ8</accession>
<feature type="region of interest" description="Disordered" evidence="1">
    <location>
        <begin position="510"/>
        <end position="529"/>
    </location>
</feature>
<reference evidence="3" key="1">
    <citation type="journal article" date="2018" name="Nat. Microbiol.">
        <title>Leveraging single-cell genomics to expand the fungal tree of life.</title>
        <authorList>
            <person name="Ahrendt S.R."/>
            <person name="Quandt C.A."/>
            <person name="Ciobanu D."/>
            <person name="Clum A."/>
            <person name="Salamov A."/>
            <person name="Andreopoulos B."/>
            <person name="Cheng J.F."/>
            <person name="Woyke T."/>
            <person name="Pelin A."/>
            <person name="Henrissat B."/>
            <person name="Reynolds N.K."/>
            <person name="Benny G.L."/>
            <person name="Smith M.E."/>
            <person name="James T.Y."/>
            <person name="Grigoriev I.V."/>
        </authorList>
    </citation>
    <scope>NUCLEOTIDE SEQUENCE [LARGE SCALE GENOMIC DNA]</scope>
</reference>
<proteinExistence type="predicted"/>
<keyword evidence="3" id="KW-1185">Reference proteome</keyword>
<dbReference type="AlphaFoldDB" id="A0A4P9VXQ8"/>
<feature type="compositionally biased region" description="Basic and acidic residues" evidence="1">
    <location>
        <begin position="54"/>
        <end position="73"/>
    </location>
</feature>
<evidence type="ECO:0000256" key="1">
    <source>
        <dbReference type="SAM" id="MobiDB-lite"/>
    </source>
</evidence>